<evidence type="ECO:0000259" key="2">
    <source>
        <dbReference type="Pfam" id="PF14020"/>
    </source>
</evidence>
<dbReference type="Proteomes" id="UP001304847">
    <property type="component" value="Unassembled WGS sequence"/>
</dbReference>
<evidence type="ECO:0000256" key="1">
    <source>
        <dbReference type="SAM" id="Coils"/>
    </source>
</evidence>
<sequence length="404" mass="45080">MGFRFRRSITIIPGVRLNLSNGSPSLSVGPRGASISFGSRGTYANIGLAGTGLSYRTRLDKAAASSNNAARASAETKEQLRSSLLASAEQMNTVIEQVINVHTMTPDPTLGHSMDELREHYLKAASQPYSVEAPIRPAKPEIPPPPVQPTGEEGAGFFKKLFESDADRQERQTLALANWERAVQDWEREKKLTEQRYQSQRAAWAEQYALWQSESTRHQETMSASVAQAGIRFASDTAFFEAILDEVLKQMDWPRETVISFEVIPEESLTRIDVDLPEIEDLPQATFALNRQGTQIVEKEMTQKAIREAYARHVHGILLRLIGATLYALPFENVSICGFTQRVSKATGYLVDDYIIECMADRARFLNINFSALGSIDPIEAINVFSPNRKMTATFIFQSIITTQ</sequence>
<keyword evidence="1" id="KW-0175">Coiled coil</keyword>
<feature type="coiled-coil region" evidence="1">
    <location>
        <begin position="169"/>
        <end position="203"/>
    </location>
</feature>
<dbReference type="Pfam" id="PF14020">
    <property type="entry name" value="DUF4236"/>
    <property type="match status" value="1"/>
</dbReference>
<keyword evidence="4" id="KW-1185">Reference proteome</keyword>
<proteinExistence type="predicted"/>
<accession>A0ABU5W9D1</accession>
<comment type="caution">
    <text evidence="3">The sequence shown here is derived from an EMBL/GenBank/DDBJ whole genome shotgun (WGS) entry which is preliminary data.</text>
</comment>
<organism evidence="3 4">
    <name type="scientific">Aeromonas caviae</name>
    <name type="common">Aeromonas punctata</name>
    <dbReference type="NCBI Taxonomy" id="648"/>
    <lineage>
        <taxon>Bacteria</taxon>
        <taxon>Pseudomonadati</taxon>
        <taxon>Pseudomonadota</taxon>
        <taxon>Gammaproteobacteria</taxon>
        <taxon>Aeromonadales</taxon>
        <taxon>Aeromonadaceae</taxon>
        <taxon>Aeromonas</taxon>
    </lineage>
</organism>
<dbReference type="RefSeq" id="WP_264787163.1">
    <property type="nucleotide sequence ID" value="NZ_AP026896.1"/>
</dbReference>
<feature type="domain" description="DUF4236" evidence="2">
    <location>
        <begin position="3"/>
        <end position="56"/>
    </location>
</feature>
<dbReference type="InterPro" id="IPR025330">
    <property type="entry name" value="DUF4236"/>
</dbReference>
<gene>
    <name evidence="3" type="ORF">VCX44_17050</name>
</gene>
<name>A0ABU5W9D1_AERCA</name>
<protein>
    <submittedName>
        <fullName evidence="3">DUF4236 domain-containing protein</fullName>
    </submittedName>
</protein>
<evidence type="ECO:0000313" key="3">
    <source>
        <dbReference type="EMBL" id="MEA9437465.1"/>
    </source>
</evidence>
<dbReference type="EMBL" id="JAYGOJ010000108">
    <property type="protein sequence ID" value="MEA9437465.1"/>
    <property type="molecule type" value="Genomic_DNA"/>
</dbReference>
<reference evidence="3 4" key="1">
    <citation type="submission" date="2023-12" db="EMBL/GenBank/DDBJ databases">
        <title>Characterization of antibiotic resistance in Aeromonas spp. in hospital effluent.</title>
        <authorList>
            <person name="Negoseki B.R.S."/>
            <person name="Krul D."/>
            <person name="Siqueira A.C."/>
            <person name="Almeida M."/>
            <person name="Mesa D."/>
            <person name="Conte D."/>
            <person name="Dalla-Costa L.M."/>
        </authorList>
    </citation>
    <scope>NUCLEOTIDE SEQUENCE [LARGE SCALE GENOMIC DNA]</scope>
    <source>
        <strain evidence="3 4">36v</strain>
    </source>
</reference>
<evidence type="ECO:0000313" key="4">
    <source>
        <dbReference type="Proteomes" id="UP001304847"/>
    </source>
</evidence>